<accession>A0A2W4WHN5</accession>
<dbReference type="Pfam" id="PF10052">
    <property type="entry name" value="DUF2288"/>
    <property type="match status" value="1"/>
</dbReference>
<organism evidence="1 2">
    <name type="scientific">Pseudanabaena frigida</name>
    <dbReference type="NCBI Taxonomy" id="945775"/>
    <lineage>
        <taxon>Bacteria</taxon>
        <taxon>Bacillati</taxon>
        <taxon>Cyanobacteriota</taxon>
        <taxon>Cyanophyceae</taxon>
        <taxon>Pseudanabaenales</taxon>
        <taxon>Pseudanabaenaceae</taxon>
        <taxon>Pseudanabaena</taxon>
    </lineage>
</organism>
<gene>
    <name evidence="1" type="ORF">DCF19_06525</name>
</gene>
<proteinExistence type="predicted"/>
<comment type="caution">
    <text evidence="1">The sequence shown here is derived from an EMBL/GenBank/DDBJ whole genome shotgun (WGS) entry which is preliminary data.</text>
</comment>
<evidence type="ECO:0000313" key="1">
    <source>
        <dbReference type="EMBL" id="PZO42687.1"/>
    </source>
</evidence>
<reference evidence="1 2" key="1">
    <citation type="submission" date="2018-04" db="EMBL/GenBank/DDBJ databases">
        <authorList>
            <person name="Go L.Y."/>
            <person name="Mitchell J.A."/>
        </authorList>
    </citation>
    <scope>NUCLEOTIDE SEQUENCE [LARGE SCALE GENOMIC DNA]</scope>
    <source>
        <strain evidence="1">ULC066bin1</strain>
    </source>
</reference>
<sequence>MSNSRKDLEAMVDVALWEWLSPHAARARVILVGARLDLVDVGIALTEDNTKLVQSWIEDGWLRHPTADELSAWNANKEKEFTSLVVPPFVLARIDA</sequence>
<dbReference type="InterPro" id="IPR018741">
    <property type="entry name" value="DUF2288"/>
</dbReference>
<dbReference type="Proteomes" id="UP000249467">
    <property type="component" value="Unassembled WGS sequence"/>
</dbReference>
<reference evidence="1 2" key="2">
    <citation type="submission" date="2018-06" db="EMBL/GenBank/DDBJ databases">
        <title>Metagenomic assembly of (sub)arctic Cyanobacteria and their associated microbiome from non-axenic cultures.</title>
        <authorList>
            <person name="Baurain D."/>
        </authorList>
    </citation>
    <scope>NUCLEOTIDE SEQUENCE [LARGE SCALE GENOMIC DNA]</scope>
    <source>
        <strain evidence="1">ULC066bin1</strain>
    </source>
</reference>
<evidence type="ECO:0000313" key="2">
    <source>
        <dbReference type="Proteomes" id="UP000249467"/>
    </source>
</evidence>
<protein>
    <submittedName>
        <fullName evidence="1">DUF2288 domain-containing protein</fullName>
    </submittedName>
</protein>
<name>A0A2W4WHN5_9CYAN</name>
<dbReference type="AlphaFoldDB" id="A0A2W4WHN5"/>
<dbReference type="EMBL" id="QBML01000006">
    <property type="protein sequence ID" value="PZO42687.1"/>
    <property type="molecule type" value="Genomic_DNA"/>
</dbReference>